<comment type="subcellular location">
    <subcellularLocation>
        <location evidence="5">Membrane</location>
        <topology evidence="5">Single-pass membrane protein</topology>
    </subcellularLocation>
</comment>
<keyword evidence="2 4" id="KW-0328">Glycosyltransferase</keyword>
<evidence type="ECO:0000313" key="6">
    <source>
        <dbReference type="EMBL" id="JAC51056.1"/>
    </source>
</evidence>
<dbReference type="CDD" id="cd03784">
    <property type="entry name" value="GT1_Gtf-like"/>
    <property type="match status" value="1"/>
</dbReference>
<dbReference type="Gene3D" id="3.40.50.2000">
    <property type="entry name" value="Glycogen Phosphorylase B"/>
    <property type="match status" value="1"/>
</dbReference>
<feature type="transmembrane region" description="Helical" evidence="5">
    <location>
        <begin position="483"/>
        <end position="503"/>
    </location>
</feature>
<accession>A0A034W635</accession>
<dbReference type="InterPro" id="IPR050271">
    <property type="entry name" value="UDP-glycosyltransferase"/>
</dbReference>
<evidence type="ECO:0000256" key="5">
    <source>
        <dbReference type="RuleBase" id="RU362059"/>
    </source>
</evidence>
<keyword evidence="5" id="KW-0732">Signal</keyword>
<dbReference type="InterPro" id="IPR002213">
    <property type="entry name" value="UDP_glucos_trans"/>
</dbReference>
<protein>
    <recommendedName>
        <fullName evidence="5">UDP-glucuronosyltransferase</fullName>
        <ecNumber evidence="5">2.4.1.17</ecNumber>
    </recommendedName>
</protein>
<proteinExistence type="inferred from homology"/>
<feature type="chain" id="PRO_5005102064" description="UDP-glucuronosyltransferase" evidence="5">
    <location>
        <begin position="26"/>
        <end position="523"/>
    </location>
</feature>
<keyword evidence="3 4" id="KW-0808">Transferase</keyword>
<gene>
    <name evidence="6" type="primary">UDB20</name>
</gene>
<comment type="similarity">
    <text evidence="1 4">Belongs to the UDP-glycosyltransferase family.</text>
</comment>
<comment type="catalytic activity">
    <reaction evidence="5">
        <text>glucuronate acceptor + UDP-alpha-D-glucuronate = acceptor beta-D-glucuronoside + UDP + H(+)</text>
        <dbReference type="Rhea" id="RHEA:21032"/>
        <dbReference type="ChEBI" id="CHEBI:15378"/>
        <dbReference type="ChEBI" id="CHEBI:58052"/>
        <dbReference type="ChEBI" id="CHEBI:58223"/>
        <dbReference type="ChEBI" id="CHEBI:132367"/>
        <dbReference type="ChEBI" id="CHEBI:132368"/>
        <dbReference type="EC" id="2.4.1.17"/>
    </reaction>
</comment>
<keyword evidence="5" id="KW-1133">Transmembrane helix</keyword>
<dbReference type="EMBL" id="GAKP01007896">
    <property type="protein sequence ID" value="JAC51056.1"/>
    <property type="molecule type" value="Transcribed_RNA"/>
</dbReference>
<dbReference type="PANTHER" id="PTHR48043:SF159">
    <property type="entry name" value="EG:EG0003.4 PROTEIN-RELATED"/>
    <property type="match status" value="1"/>
</dbReference>
<dbReference type="Pfam" id="PF00201">
    <property type="entry name" value="UDPGT"/>
    <property type="match status" value="1"/>
</dbReference>
<reference evidence="6" key="1">
    <citation type="journal article" date="2014" name="BMC Genomics">
        <title>Characterizing the developmental transcriptome of the oriental fruit fly, Bactrocera dorsalis (Diptera: Tephritidae) through comparative genomic analysis with Drosophila melanogaster utilizing modENCODE datasets.</title>
        <authorList>
            <person name="Geib S.M."/>
            <person name="Calla B."/>
            <person name="Hall B."/>
            <person name="Hou S."/>
            <person name="Manoukis N.C."/>
        </authorList>
    </citation>
    <scope>NUCLEOTIDE SEQUENCE</scope>
    <source>
        <strain evidence="6">Punador</strain>
    </source>
</reference>
<feature type="signal peptide" evidence="5">
    <location>
        <begin position="1"/>
        <end position="25"/>
    </location>
</feature>
<keyword evidence="5" id="KW-0472">Membrane</keyword>
<keyword evidence="5" id="KW-0812">Transmembrane</keyword>
<name>A0A034W635_BACDO</name>
<dbReference type="PANTHER" id="PTHR48043">
    <property type="entry name" value="EG:EG0003.4 PROTEIN-RELATED"/>
    <property type="match status" value="1"/>
</dbReference>
<dbReference type="FunFam" id="3.40.50.2000:FF:000050">
    <property type="entry name" value="UDP-glucuronosyltransferase"/>
    <property type="match status" value="1"/>
</dbReference>
<dbReference type="OrthoDB" id="5835829at2759"/>
<dbReference type="InterPro" id="IPR035595">
    <property type="entry name" value="UDP_glycos_trans_CS"/>
</dbReference>
<dbReference type="EC" id="2.4.1.17" evidence="5"/>
<evidence type="ECO:0000256" key="3">
    <source>
        <dbReference type="ARBA" id="ARBA00022679"/>
    </source>
</evidence>
<dbReference type="PROSITE" id="PS00375">
    <property type="entry name" value="UDPGT"/>
    <property type="match status" value="1"/>
</dbReference>
<evidence type="ECO:0000256" key="1">
    <source>
        <dbReference type="ARBA" id="ARBA00009995"/>
    </source>
</evidence>
<dbReference type="SUPFAM" id="SSF53756">
    <property type="entry name" value="UDP-Glycosyltransferase/glycogen phosphorylase"/>
    <property type="match status" value="1"/>
</dbReference>
<organism evidence="6">
    <name type="scientific">Bactrocera dorsalis</name>
    <name type="common">Oriental fruit fly</name>
    <name type="synonym">Dacus dorsalis</name>
    <dbReference type="NCBI Taxonomy" id="27457"/>
    <lineage>
        <taxon>Eukaryota</taxon>
        <taxon>Metazoa</taxon>
        <taxon>Ecdysozoa</taxon>
        <taxon>Arthropoda</taxon>
        <taxon>Hexapoda</taxon>
        <taxon>Insecta</taxon>
        <taxon>Pterygota</taxon>
        <taxon>Neoptera</taxon>
        <taxon>Endopterygota</taxon>
        <taxon>Diptera</taxon>
        <taxon>Brachycera</taxon>
        <taxon>Muscomorpha</taxon>
        <taxon>Tephritoidea</taxon>
        <taxon>Tephritidae</taxon>
        <taxon>Bactrocera</taxon>
        <taxon>Bactrocera</taxon>
    </lineage>
</organism>
<dbReference type="GO" id="GO:0015020">
    <property type="term" value="F:glucuronosyltransferase activity"/>
    <property type="evidence" value="ECO:0007669"/>
    <property type="project" value="UniProtKB-EC"/>
</dbReference>
<sequence length="523" mass="60202">MKSFSPLKILFLLCTQLCYFESLYAAKILAIFPFQGRSQYICVENYLKALAARGHEVTVISEFPQKKPVPNFRDVTIINKERLFEDFPLDDFMTTVSKWEELNWGIEYLTAPTRRVLEHPEVQKWLANGVTFDLLIVEVLQQEALYALSYHFNASLIGVSSFGTDMRIDELVGNTSPLSYVPSVLSTNSDHMSFYQRLESLYTNIVEWVHNHFVMIPLQYEIYKTHVNKPTADFMAIRKNFSLLLLNQHFSMSIPRPYVTNAIEVGGFHIEHKPKALPADMEAFINANPNGAIFFSLGSNFFSKNLSKEKLAIILNVFASLPYNIFWKFEVPELPGKPENVYINKWFPQADILAHPNVKLFITHGGLLSTIEAIHYAKPIVGIPIFYDQHLNVARAQAKGFGLGVNLKTLNAEEFKDTILEVLNNPKYAQRARELSNRYHDQPLKPLEKAIYWTEYVLRHKGAPHMRVAAQDLNFIEYHNLDAIAVLFGLPLLALVFMVWASWRLWNLISEKLIDKKRKVKQN</sequence>
<evidence type="ECO:0000256" key="4">
    <source>
        <dbReference type="RuleBase" id="RU003718"/>
    </source>
</evidence>
<dbReference type="AlphaFoldDB" id="A0A034W635"/>
<evidence type="ECO:0000256" key="2">
    <source>
        <dbReference type="ARBA" id="ARBA00022676"/>
    </source>
</evidence>
<dbReference type="GO" id="GO:0016020">
    <property type="term" value="C:membrane"/>
    <property type="evidence" value="ECO:0007669"/>
    <property type="project" value="UniProtKB-SubCell"/>
</dbReference>